<dbReference type="EMBL" id="BJVK01000037">
    <property type="protein sequence ID" value="GEL29193.1"/>
    <property type="molecule type" value="Genomic_DNA"/>
</dbReference>
<gene>
    <name evidence="1" type="ORF">LKE01_20130</name>
</gene>
<evidence type="ECO:0000313" key="2">
    <source>
        <dbReference type="Proteomes" id="UP000321893"/>
    </source>
</evidence>
<proteinExistence type="predicted"/>
<accession>A0A511DYK0</accession>
<dbReference type="AlphaFoldDB" id="A0A511DYK0"/>
<name>A0A511DYK0_LENKE</name>
<sequence>MQVIIKSFGIFLSWVSSGFLIYFFVTLSGSTDVRLNWYFVAIVLFIMFVVQTIFVYRDQRKHNGNKI</sequence>
<keyword evidence="2" id="KW-1185">Reference proteome</keyword>
<protein>
    <submittedName>
        <fullName evidence="1">Uncharacterized protein</fullName>
    </submittedName>
</protein>
<organism evidence="1 2">
    <name type="scientific">Lentilactobacillus kefiri</name>
    <name type="common">Lactobacillus kefiri</name>
    <dbReference type="NCBI Taxonomy" id="33962"/>
    <lineage>
        <taxon>Bacteria</taxon>
        <taxon>Bacillati</taxon>
        <taxon>Bacillota</taxon>
        <taxon>Bacilli</taxon>
        <taxon>Lactobacillales</taxon>
        <taxon>Lactobacillaceae</taxon>
        <taxon>Lentilactobacillus</taxon>
    </lineage>
</organism>
<dbReference type="Proteomes" id="UP000321893">
    <property type="component" value="Unassembled WGS sequence"/>
</dbReference>
<reference evidence="1" key="1">
    <citation type="submission" date="2019-07" db="EMBL/GenBank/DDBJ databases">
        <title>Whole genome shotgun sequence of Lactobacillus kefiri NBRC 15888.</title>
        <authorList>
            <person name="Hosoyama A."/>
            <person name="Uohara A."/>
            <person name="Ohji S."/>
            <person name="Ichikawa N."/>
        </authorList>
    </citation>
    <scope>NUCLEOTIDE SEQUENCE [LARGE SCALE GENOMIC DNA]</scope>
    <source>
        <strain evidence="1">NBRC 15888</strain>
    </source>
</reference>
<evidence type="ECO:0000313" key="1">
    <source>
        <dbReference type="EMBL" id="GEL29193.1"/>
    </source>
</evidence>
<comment type="caution">
    <text evidence="1">The sequence shown here is derived from an EMBL/GenBank/DDBJ whole genome shotgun (WGS) entry which is preliminary data.</text>
</comment>